<evidence type="ECO:0000313" key="3">
    <source>
        <dbReference type="Proteomes" id="UP001199631"/>
    </source>
</evidence>
<dbReference type="RefSeq" id="WP_238020370.1">
    <property type="nucleotide sequence ID" value="NZ_JAIFZM010000010.1"/>
</dbReference>
<accession>A0AAW5B8T4</accession>
<sequence length="56" mass="6354">MKGRIAVFVIILVTIIAMFLCWLWLQDVIEDYDLERALGGTKVGDYEHNPGDSQLS</sequence>
<dbReference type="EMBL" id="JAIFZM010000010">
    <property type="protein sequence ID" value="MCG3419943.1"/>
    <property type="molecule type" value="Genomic_DNA"/>
</dbReference>
<reference evidence="2 3" key="1">
    <citation type="journal article" date="2022" name="Evol. Bioinform. Online">
        <title>Draft Genome Sequence of Oceanobacillus jordanicus Strain GSFE11, a Halotolerant Plant Growth-Promoting Bacterial Endophyte Isolated From the Jordan Valley.</title>
        <authorList>
            <person name="Alhindi T."/>
            <person name="Albdaiwi R."/>
        </authorList>
    </citation>
    <scope>NUCLEOTIDE SEQUENCE [LARGE SCALE GENOMIC DNA]</scope>
    <source>
        <strain evidence="2 3">GSFE11</strain>
    </source>
</reference>
<keyword evidence="1" id="KW-0472">Membrane</keyword>
<keyword evidence="1" id="KW-1133">Transmembrane helix</keyword>
<gene>
    <name evidence="2" type="ORF">K3T81_12330</name>
</gene>
<feature type="transmembrane region" description="Helical" evidence="1">
    <location>
        <begin position="5"/>
        <end position="25"/>
    </location>
</feature>
<evidence type="ECO:0000313" key="2">
    <source>
        <dbReference type="EMBL" id="MCG3419943.1"/>
    </source>
</evidence>
<comment type="caution">
    <text evidence="2">The sequence shown here is derived from an EMBL/GenBank/DDBJ whole genome shotgun (WGS) entry which is preliminary data.</text>
</comment>
<keyword evidence="3" id="KW-1185">Reference proteome</keyword>
<name>A0AAW5B8T4_9BACI</name>
<organism evidence="2 3">
    <name type="scientific">Oceanobacillus jordanicus</name>
    <dbReference type="NCBI Taxonomy" id="2867266"/>
    <lineage>
        <taxon>Bacteria</taxon>
        <taxon>Bacillati</taxon>
        <taxon>Bacillota</taxon>
        <taxon>Bacilli</taxon>
        <taxon>Bacillales</taxon>
        <taxon>Bacillaceae</taxon>
        <taxon>Oceanobacillus</taxon>
    </lineage>
</organism>
<dbReference type="Proteomes" id="UP001199631">
    <property type="component" value="Unassembled WGS sequence"/>
</dbReference>
<keyword evidence="1" id="KW-0812">Transmembrane</keyword>
<proteinExistence type="predicted"/>
<protein>
    <submittedName>
        <fullName evidence="2">Uncharacterized protein</fullName>
    </submittedName>
</protein>
<dbReference type="AlphaFoldDB" id="A0AAW5B8T4"/>
<evidence type="ECO:0000256" key="1">
    <source>
        <dbReference type="SAM" id="Phobius"/>
    </source>
</evidence>